<gene>
    <name evidence="1" type="ORF">GCM10022255_037570</name>
</gene>
<dbReference type="Gene3D" id="1.50.10.20">
    <property type="match status" value="1"/>
</dbReference>
<comment type="caution">
    <text evidence="1">The sequence shown here is derived from an EMBL/GenBank/DDBJ whole genome shotgun (WGS) entry which is preliminary data.</text>
</comment>
<evidence type="ECO:0000313" key="1">
    <source>
        <dbReference type="EMBL" id="GAA4250188.1"/>
    </source>
</evidence>
<dbReference type="SUPFAM" id="SSF48239">
    <property type="entry name" value="Terpenoid cyclases/Protein prenyltransferases"/>
    <property type="match status" value="1"/>
</dbReference>
<dbReference type="InterPro" id="IPR008930">
    <property type="entry name" value="Terpenoid_cyclase/PrenylTrfase"/>
</dbReference>
<sequence length="294" mass="31736">MDFDLDAAVRFMTTHARLLDRRRLQFALGAGDPDDVLAALDPYRNADGGYGWALEPDLRSATSQPVAAMCALEVLADVRDTKSRRPVELCDWLARQTRADGGMPFALPFTDTEGSSPHWVGADPDVSTLQMTAQLAAQAHRIARHRADVAEHPWLAAATDYCLREIEGLDEAPHAYVLMFAMHFLDAAAGREPRAERLIEHLGQFVVHDGPTPVAGGDEGEVLRPLSFTPHADGPVRALFDPAAIAAELSRVAAEQQPDGGWQVGFPTNSAAAAVEWRGFATLQALAALRGATL</sequence>
<evidence type="ECO:0000313" key="2">
    <source>
        <dbReference type="Proteomes" id="UP001500620"/>
    </source>
</evidence>
<keyword evidence="2" id="KW-1185">Reference proteome</keyword>
<accession>A0ABP8D905</accession>
<organism evidence="1 2">
    <name type="scientific">Dactylosporangium darangshiense</name>
    <dbReference type="NCBI Taxonomy" id="579108"/>
    <lineage>
        <taxon>Bacteria</taxon>
        <taxon>Bacillati</taxon>
        <taxon>Actinomycetota</taxon>
        <taxon>Actinomycetes</taxon>
        <taxon>Micromonosporales</taxon>
        <taxon>Micromonosporaceae</taxon>
        <taxon>Dactylosporangium</taxon>
    </lineage>
</organism>
<dbReference type="RefSeq" id="WP_345128291.1">
    <property type="nucleotide sequence ID" value="NZ_BAABAT010000009.1"/>
</dbReference>
<dbReference type="EMBL" id="BAABAT010000009">
    <property type="protein sequence ID" value="GAA4250188.1"/>
    <property type="molecule type" value="Genomic_DNA"/>
</dbReference>
<reference evidence="2" key="1">
    <citation type="journal article" date="2019" name="Int. J. Syst. Evol. Microbiol.">
        <title>The Global Catalogue of Microorganisms (GCM) 10K type strain sequencing project: providing services to taxonomists for standard genome sequencing and annotation.</title>
        <authorList>
            <consortium name="The Broad Institute Genomics Platform"/>
            <consortium name="The Broad Institute Genome Sequencing Center for Infectious Disease"/>
            <person name="Wu L."/>
            <person name="Ma J."/>
        </authorList>
    </citation>
    <scope>NUCLEOTIDE SEQUENCE [LARGE SCALE GENOMIC DNA]</scope>
    <source>
        <strain evidence="2">JCM 17441</strain>
    </source>
</reference>
<proteinExistence type="predicted"/>
<dbReference type="Proteomes" id="UP001500620">
    <property type="component" value="Unassembled WGS sequence"/>
</dbReference>
<evidence type="ECO:0008006" key="3">
    <source>
        <dbReference type="Google" id="ProtNLM"/>
    </source>
</evidence>
<name>A0ABP8D905_9ACTN</name>
<protein>
    <recommendedName>
        <fullName evidence="3">Prenyltransferase</fullName>
    </recommendedName>
</protein>